<dbReference type="AlphaFoldDB" id="A0A0L0TEG4"/>
<dbReference type="Gene3D" id="3.40.50.20">
    <property type="match status" value="1"/>
</dbReference>
<dbReference type="GO" id="GO:0016874">
    <property type="term" value="F:ligase activity"/>
    <property type="evidence" value="ECO:0007669"/>
    <property type="project" value="UniProtKB-KW"/>
</dbReference>
<evidence type="ECO:0000256" key="3">
    <source>
        <dbReference type="ARBA" id="ARBA00022840"/>
    </source>
</evidence>
<dbReference type="OrthoDB" id="9975115at2759"/>
<dbReference type="GO" id="GO:0005524">
    <property type="term" value="F:ATP binding"/>
    <property type="evidence" value="ECO:0007669"/>
    <property type="project" value="UniProtKB-UniRule"/>
</dbReference>
<dbReference type="InterPro" id="IPR013815">
    <property type="entry name" value="ATP_grasp_subdomain_1"/>
</dbReference>
<keyword evidence="7" id="KW-1185">Reference proteome</keyword>
<dbReference type="PROSITE" id="PS50975">
    <property type="entry name" value="ATP_GRASP"/>
    <property type="match status" value="1"/>
</dbReference>
<evidence type="ECO:0000313" key="7">
    <source>
        <dbReference type="Proteomes" id="UP000054350"/>
    </source>
</evidence>
<gene>
    <name evidence="6" type="ORF">AMAG_17344</name>
</gene>
<dbReference type="EMBL" id="GG745389">
    <property type="protein sequence ID" value="KNE73147.1"/>
    <property type="molecule type" value="Genomic_DNA"/>
</dbReference>
<name>A0A0L0TEG4_ALLM3</name>
<keyword evidence="1" id="KW-0436">Ligase</keyword>
<dbReference type="PANTHER" id="PTHR43585">
    <property type="entry name" value="FUMIPYRROLE BIOSYNTHESIS PROTEIN C"/>
    <property type="match status" value="1"/>
</dbReference>
<reference evidence="7" key="2">
    <citation type="submission" date="2009-11" db="EMBL/GenBank/DDBJ databases">
        <title>The Genome Sequence of Allomyces macrogynus strain ATCC 38327.</title>
        <authorList>
            <consortium name="The Broad Institute Genome Sequencing Platform"/>
            <person name="Russ C."/>
            <person name="Cuomo C."/>
            <person name="Shea T."/>
            <person name="Young S.K."/>
            <person name="Zeng Q."/>
            <person name="Koehrsen M."/>
            <person name="Haas B."/>
            <person name="Borodovsky M."/>
            <person name="Guigo R."/>
            <person name="Alvarado L."/>
            <person name="Berlin A."/>
            <person name="Borenstein D."/>
            <person name="Chen Z."/>
            <person name="Engels R."/>
            <person name="Freedman E."/>
            <person name="Gellesch M."/>
            <person name="Goldberg J."/>
            <person name="Griggs A."/>
            <person name="Gujja S."/>
            <person name="Heiman D."/>
            <person name="Hepburn T."/>
            <person name="Howarth C."/>
            <person name="Jen D."/>
            <person name="Larson L."/>
            <person name="Lewis B."/>
            <person name="Mehta T."/>
            <person name="Park D."/>
            <person name="Pearson M."/>
            <person name="Roberts A."/>
            <person name="Saif S."/>
            <person name="Shenoy N."/>
            <person name="Sisk P."/>
            <person name="Stolte C."/>
            <person name="Sykes S."/>
            <person name="Walk T."/>
            <person name="White J."/>
            <person name="Yandava C."/>
            <person name="Burger G."/>
            <person name="Gray M.W."/>
            <person name="Holland P.W.H."/>
            <person name="King N."/>
            <person name="Lang F.B.F."/>
            <person name="Roger A.J."/>
            <person name="Ruiz-Trillo I."/>
            <person name="Lander E."/>
            <person name="Nusbaum C."/>
        </authorList>
    </citation>
    <scope>NUCLEOTIDE SEQUENCE [LARGE SCALE GENOMIC DNA]</scope>
    <source>
        <strain evidence="7">ATCC 38327</strain>
    </source>
</reference>
<sequence length="681" mass="73402">MASLDAAHYLVTYTSFITPGVDANLFIITSRGALSAADKAKAVAHVELDCPTLDGSVELIARAWHDQYTLHAVYCKQEDLLLRAAHLRRLMGIAEGMQPENTLTFRDKHLMKDLAVAHKFPVPKYQRLDSPSCLLAFIDRVGLPVVVKPTLGSASAGIHVLRTMTDVATYLRTVYFGHLASASAVGQFDTAGQLLAEAYLADAPMYHVNGFVDNGNMVAVWPFQYLRTNLEFTHGAAYGNVSLPETDDMYKAVVDAAKRALACFTLPTRCVFHLELFHVSSSIHNDRIEHPARGQDAYFALCEVAARRPGGSIADLISRILGVPFAPVEFRFNAGLDYTLPHRDGPAPRIGDLLVPLRTQSRVLAMPSRATFPLGSNVAYIPLARSGLEYRGFSVGTLNTAARFVATGTEYATMVRDLGMAETWFARNVVYTPLPSESSTTTVVKARKAHPLVRKLVARDQRVYVKTHAIVVARRAPALLRKVVAKVHARDAEERQLVKARTVSAGHTRRPVAVALAARMSMRAHAGDAVKSRALVRIGGSTAPSSVAVYARKPAFALARKAWRRAVVAHYHALKTGSTKKRVLMLEAAPTPKGAVVSTHPAKSRAATAIAMVKKVQSKHGSSGIDWMGGMRYVVVPGKGNGMAATPAAGIKKGAQTNAKVKGAGVGPQAAERVHAGKAGL</sequence>
<organism evidence="6 7">
    <name type="scientific">Allomyces macrogynus (strain ATCC 38327)</name>
    <name type="common">Allomyces javanicus var. macrogynus</name>
    <dbReference type="NCBI Taxonomy" id="578462"/>
    <lineage>
        <taxon>Eukaryota</taxon>
        <taxon>Fungi</taxon>
        <taxon>Fungi incertae sedis</taxon>
        <taxon>Blastocladiomycota</taxon>
        <taxon>Blastocladiomycetes</taxon>
        <taxon>Blastocladiales</taxon>
        <taxon>Blastocladiaceae</taxon>
        <taxon>Allomyces</taxon>
    </lineage>
</organism>
<dbReference type="Proteomes" id="UP000054350">
    <property type="component" value="Unassembled WGS sequence"/>
</dbReference>
<proteinExistence type="predicted"/>
<dbReference type="Gene3D" id="3.30.1490.20">
    <property type="entry name" value="ATP-grasp fold, A domain"/>
    <property type="match status" value="1"/>
</dbReference>
<evidence type="ECO:0000256" key="1">
    <source>
        <dbReference type="ARBA" id="ARBA00022598"/>
    </source>
</evidence>
<dbReference type="VEuPathDB" id="FungiDB:AMAG_17344"/>
<reference evidence="6 7" key="1">
    <citation type="submission" date="2009-11" db="EMBL/GenBank/DDBJ databases">
        <title>Annotation of Allomyces macrogynus ATCC 38327.</title>
        <authorList>
            <consortium name="The Broad Institute Genome Sequencing Platform"/>
            <person name="Russ C."/>
            <person name="Cuomo C."/>
            <person name="Burger G."/>
            <person name="Gray M.W."/>
            <person name="Holland P.W.H."/>
            <person name="King N."/>
            <person name="Lang F.B.F."/>
            <person name="Roger A.J."/>
            <person name="Ruiz-Trillo I."/>
            <person name="Young S.K."/>
            <person name="Zeng Q."/>
            <person name="Gargeya S."/>
            <person name="Fitzgerald M."/>
            <person name="Haas B."/>
            <person name="Abouelleil A."/>
            <person name="Alvarado L."/>
            <person name="Arachchi H.M."/>
            <person name="Berlin A."/>
            <person name="Chapman S.B."/>
            <person name="Gearin G."/>
            <person name="Goldberg J."/>
            <person name="Griggs A."/>
            <person name="Gujja S."/>
            <person name="Hansen M."/>
            <person name="Heiman D."/>
            <person name="Howarth C."/>
            <person name="Larimer J."/>
            <person name="Lui A."/>
            <person name="MacDonald P.J.P."/>
            <person name="McCowen C."/>
            <person name="Montmayeur A."/>
            <person name="Murphy C."/>
            <person name="Neiman D."/>
            <person name="Pearson M."/>
            <person name="Priest M."/>
            <person name="Roberts A."/>
            <person name="Saif S."/>
            <person name="Shea T."/>
            <person name="Sisk P."/>
            <person name="Stolte C."/>
            <person name="Sykes S."/>
            <person name="Wortman J."/>
            <person name="Nusbaum C."/>
            <person name="Birren B."/>
        </authorList>
    </citation>
    <scope>NUCLEOTIDE SEQUENCE [LARGE SCALE GENOMIC DNA]</scope>
    <source>
        <strain evidence="6 7">ATCC 38327</strain>
    </source>
</reference>
<dbReference type="SUPFAM" id="SSF56059">
    <property type="entry name" value="Glutathione synthetase ATP-binding domain-like"/>
    <property type="match status" value="1"/>
</dbReference>
<dbReference type="Gene3D" id="3.30.470.20">
    <property type="entry name" value="ATP-grasp fold, B domain"/>
    <property type="match status" value="1"/>
</dbReference>
<dbReference type="eggNOG" id="ENOG502T7AQ">
    <property type="taxonomic scope" value="Eukaryota"/>
</dbReference>
<protein>
    <recommendedName>
        <fullName evidence="5">ATP-grasp domain-containing protein</fullName>
    </recommendedName>
</protein>
<dbReference type="InterPro" id="IPR011761">
    <property type="entry name" value="ATP-grasp"/>
</dbReference>
<evidence type="ECO:0000256" key="4">
    <source>
        <dbReference type="PROSITE-ProRule" id="PRU00409"/>
    </source>
</evidence>
<accession>A0A0L0TEG4</accession>
<dbReference type="PANTHER" id="PTHR43585:SF2">
    <property type="entry name" value="ATP-GRASP ENZYME FSQD"/>
    <property type="match status" value="1"/>
</dbReference>
<feature type="domain" description="ATP-grasp" evidence="5">
    <location>
        <begin position="112"/>
        <end position="334"/>
    </location>
</feature>
<keyword evidence="3 4" id="KW-0067">ATP-binding</keyword>
<evidence type="ECO:0000313" key="6">
    <source>
        <dbReference type="EMBL" id="KNE73147.1"/>
    </source>
</evidence>
<evidence type="ECO:0000259" key="5">
    <source>
        <dbReference type="PROSITE" id="PS50975"/>
    </source>
</evidence>
<dbReference type="InterPro" id="IPR052032">
    <property type="entry name" value="ATP-dep_AA_Ligase"/>
</dbReference>
<dbReference type="GO" id="GO:0046872">
    <property type="term" value="F:metal ion binding"/>
    <property type="evidence" value="ECO:0007669"/>
    <property type="project" value="InterPro"/>
</dbReference>
<evidence type="ECO:0000256" key="2">
    <source>
        <dbReference type="ARBA" id="ARBA00022741"/>
    </source>
</evidence>
<keyword evidence="2 4" id="KW-0547">Nucleotide-binding</keyword>